<dbReference type="Gene3D" id="3.50.90.10">
    <property type="entry name" value="YerB-like"/>
    <property type="match status" value="1"/>
</dbReference>
<keyword evidence="5" id="KW-1185">Reference proteome</keyword>
<dbReference type="OrthoDB" id="9779102at2"/>
<evidence type="ECO:0000259" key="3">
    <source>
        <dbReference type="Pfam" id="PF17479"/>
    </source>
</evidence>
<proteinExistence type="predicted"/>
<evidence type="ECO:0000313" key="4">
    <source>
        <dbReference type="EMBL" id="REG04685.1"/>
    </source>
</evidence>
<dbReference type="SUPFAM" id="SSF159774">
    <property type="entry name" value="YerB-like"/>
    <property type="match status" value="1"/>
</dbReference>
<sequence>MIKTRMIISLILAALFGACQSEAQSIQDTAVAAEATMAQAVQSTLAPTATPEPVINPLTGLAVDNPELLNRRPIMVKVSNYPQYGRPHAGLSAADIVFDYYIGYGTNRFLAVYYGQDCDTIGPVRSGRFVDAQLVTMYSGVLAYGSADEDTDVEINEKLGDYAISNLEAPDPAFIGTDTHSVVGVFANSAALSQYVTEQGLANGAPDLPGMVFSEEVPNHGQYADQVNILFNYNNRGEWRYDKSSGKYLRWIEYFEDEDDNTYDMIPLVDRNTGNQLAFSNVVIIYAKYTELAPSRYLIDIWGNDKGKKAYFFRDGQVFEGKWRAKNDTDPMEFFNDQGEPMALKPGNTWIVIAGLNSTYEEVEPNVWELFFYPPVVSEN</sequence>
<dbReference type="InterPro" id="IPR023158">
    <property type="entry name" value="YerB-like_sf"/>
</dbReference>
<dbReference type="Proteomes" id="UP000256388">
    <property type="component" value="Unassembled WGS sequence"/>
</dbReference>
<protein>
    <submittedName>
        <fullName evidence="4">DUF3048 family protein</fullName>
    </submittedName>
</protein>
<comment type="caution">
    <text evidence="4">The sequence shown here is derived from an EMBL/GenBank/DDBJ whole genome shotgun (WGS) entry which is preliminary data.</text>
</comment>
<name>A0A347ZPR9_9CHLR</name>
<dbReference type="InterPro" id="IPR021416">
    <property type="entry name" value="DUF3048_N"/>
</dbReference>
<dbReference type="RefSeq" id="WP_116226281.1">
    <property type="nucleotide sequence ID" value="NZ_AP018437.1"/>
</dbReference>
<feature type="domain" description="DUF3048" evidence="2">
    <location>
        <begin position="58"/>
        <end position="199"/>
    </location>
</feature>
<dbReference type="Pfam" id="PF11258">
    <property type="entry name" value="DUF3048"/>
    <property type="match status" value="1"/>
</dbReference>
<evidence type="ECO:0000259" key="2">
    <source>
        <dbReference type="Pfam" id="PF11258"/>
    </source>
</evidence>
<gene>
    <name evidence="4" type="ORF">DFR64_3034</name>
</gene>
<reference evidence="4 5" key="1">
    <citation type="submission" date="2018-08" db="EMBL/GenBank/DDBJ databases">
        <title>Genomic Encyclopedia of Type Strains, Phase IV (KMG-IV): sequencing the most valuable type-strain genomes for metagenomic binning, comparative biology and taxonomic classification.</title>
        <authorList>
            <person name="Goeker M."/>
        </authorList>
    </citation>
    <scope>NUCLEOTIDE SEQUENCE [LARGE SCALE GENOMIC DNA]</scope>
    <source>
        <strain evidence="4 5">DSM 23923</strain>
    </source>
</reference>
<dbReference type="PROSITE" id="PS51257">
    <property type="entry name" value="PROKAR_LIPOPROTEIN"/>
    <property type="match status" value="1"/>
</dbReference>
<organism evidence="4 5">
    <name type="scientific">Pelolinea submarina</name>
    <dbReference type="NCBI Taxonomy" id="913107"/>
    <lineage>
        <taxon>Bacteria</taxon>
        <taxon>Bacillati</taxon>
        <taxon>Chloroflexota</taxon>
        <taxon>Anaerolineae</taxon>
        <taxon>Anaerolineales</taxon>
        <taxon>Anaerolineaceae</taxon>
        <taxon>Pelolinea</taxon>
    </lineage>
</organism>
<accession>A0A347ZPR9</accession>
<feature type="chain" id="PRO_5030063568" evidence="1">
    <location>
        <begin position="24"/>
        <end position="380"/>
    </location>
</feature>
<keyword evidence="1" id="KW-0732">Signal</keyword>
<feature type="signal peptide" evidence="1">
    <location>
        <begin position="1"/>
        <end position="23"/>
    </location>
</feature>
<evidence type="ECO:0000313" key="5">
    <source>
        <dbReference type="Proteomes" id="UP000256388"/>
    </source>
</evidence>
<dbReference type="Pfam" id="PF17479">
    <property type="entry name" value="DUF3048_C"/>
    <property type="match status" value="1"/>
</dbReference>
<dbReference type="EMBL" id="QUMS01000006">
    <property type="protein sequence ID" value="REG04685.1"/>
    <property type="molecule type" value="Genomic_DNA"/>
</dbReference>
<evidence type="ECO:0000256" key="1">
    <source>
        <dbReference type="SAM" id="SignalP"/>
    </source>
</evidence>
<feature type="domain" description="DUF3048" evidence="3">
    <location>
        <begin position="230"/>
        <end position="351"/>
    </location>
</feature>
<dbReference type="AlphaFoldDB" id="A0A347ZPR9"/>
<dbReference type="InterPro" id="IPR035328">
    <property type="entry name" value="DUF3048_C"/>
</dbReference>